<evidence type="ECO:0000313" key="7">
    <source>
        <dbReference type="EMBL" id="KAK1267832.1"/>
    </source>
</evidence>
<evidence type="ECO:0000256" key="1">
    <source>
        <dbReference type="ARBA" id="ARBA00004323"/>
    </source>
</evidence>
<dbReference type="GO" id="GO:0016763">
    <property type="term" value="F:pentosyltransferase activity"/>
    <property type="evidence" value="ECO:0007669"/>
    <property type="project" value="UniProtKB-ARBA"/>
</dbReference>
<gene>
    <name evidence="7" type="ORF">QJS04_geneDACA005187</name>
</gene>
<dbReference type="Pfam" id="PF04577">
    <property type="entry name" value="Glyco_transf_61"/>
    <property type="match status" value="1"/>
</dbReference>
<reference evidence="7" key="2">
    <citation type="submission" date="2023-06" db="EMBL/GenBank/DDBJ databases">
        <authorList>
            <person name="Ma L."/>
            <person name="Liu K.-W."/>
            <person name="Li Z."/>
            <person name="Hsiao Y.-Y."/>
            <person name="Qi Y."/>
            <person name="Fu T."/>
            <person name="Tang G."/>
            <person name="Zhang D."/>
            <person name="Sun W.-H."/>
            <person name="Liu D.-K."/>
            <person name="Li Y."/>
            <person name="Chen G.-Z."/>
            <person name="Liu X.-D."/>
            <person name="Liao X.-Y."/>
            <person name="Jiang Y.-T."/>
            <person name="Yu X."/>
            <person name="Hao Y."/>
            <person name="Huang J."/>
            <person name="Zhao X.-W."/>
            <person name="Ke S."/>
            <person name="Chen Y.-Y."/>
            <person name="Wu W.-L."/>
            <person name="Hsu J.-L."/>
            <person name="Lin Y.-F."/>
            <person name="Huang M.-D."/>
            <person name="Li C.-Y."/>
            <person name="Huang L."/>
            <person name="Wang Z.-W."/>
            <person name="Zhao X."/>
            <person name="Zhong W.-Y."/>
            <person name="Peng D.-H."/>
            <person name="Ahmad S."/>
            <person name="Lan S."/>
            <person name="Zhang J.-S."/>
            <person name="Tsai W.-C."/>
            <person name="Van De Peer Y."/>
            <person name="Liu Z.-J."/>
        </authorList>
    </citation>
    <scope>NUCLEOTIDE SEQUENCE</scope>
    <source>
        <strain evidence="7">SCP</strain>
        <tissue evidence="7">Leaves</tissue>
    </source>
</reference>
<comment type="caution">
    <text evidence="7">The sequence shown here is derived from an EMBL/GenBank/DDBJ whole genome shotgun (WGS) entry which is preliminary data.</text>
</comment>
<dbReference type="AlphaFoldDB" id="A0AAV9AV71"/>
<keyword evidence="4" id="KW-0808">Transferase</keyword>
<dbReference type="Proteomes" id="UP001179952">
    <property type="component" value="Unassembled WGS sequence"/>
</dbReference>
<keyword evidence="3" id="KW-0328">Glycosyltransferase</keyword>
<dbReference type="EMBL" id="JAUJYN010000006">
    <property type="protein sequence ID" value="KAK1267832.1"/>
    <property type="molecule type" value="Genomic_DNA"/>
</dbReference>
<proteinExistence type="predicted"/>
<evidence type="ECO:0000256" key="3">
    <source>
        <dbReference type="ARBA" id="ARBA00022676"/>
    </source>
</evidence>
<feature type="domain" description="Glycosyltransferase 61 catalytic" evidence="6">
    <location>
        <begin position="245"/>
        <end position="342"/>
    </location>
</feature>
<evidence type="ECO:0000256" key="5">
    <source>
        <dbReference type="ARBA" id="ARBA00023180"/>
    </source>
</evidence>
<sequence>MGSKFKNPYPKKILSLLCLSTLALLIFYHSFVPNKATLQNKPLFYVSKTRPSSHPTNAAAVDGILVCDRTEYRSDICHMRGVVRARPPNSVTVHSTERRHEAVRPYTRKWETSIMSKITQLNLASGPDVDPQPCDVHHHVPALFFSAGGYTGNTFHEFNDGIVPLYISARAFNRRVVLVVLNYRAWWESKYRDVLARLTDHRIIDFERDARAHCFPEAFVGLRIHGDLTIDPSKAPETNASIADFRALLDEAYKPTIHSALPRAPRPKLVIFSREGSRAITNEEALVRMSESIGFDVERLAPKPTTTLKSMYKVLSACDAAVGVHGAAMTHFFFMRPGAVFVQIVPVGILGPARACFAGATEAAGLKYVEYVVEAEESSLYAEYGRDAEVVREPGKVNARGWEETKRVYLDGQNVTLDLARFRGTLEAAFENSERRRREESIAS</sequence>
<organism evidence="7 8">
    <name type="scientific">Acorus gramineus</name>
    <name type="common">Dwarf sweet flag</name>
    <dbReference type="NCBI Taxonomy" id="55184"/>
    <lineage>
        <taxon>Eukaryota</taxon>
        <taxon>Viridiplantae</taxon>
        <taxon>Streptophyta</taxon>
        <taxon>Embryophyta</taxon>
        <taxon>Tracheophyta</taxon>
        <taxon>Spermatophyta</taxon>
        <taxon>Magnoliopsida</taxon>
        <taxon>Liliopsida</taxon>
        <taxon>Acoraceae</taxon>
        <taxon>Acorus</taxon>
    </lineage>
</organism>
<comment type="pathway">
    <text evidence="2">Glycan metabolism.</text>
</comment>
<dbReference type="InterPro" id="IPR007657">
    <property type="entry name" value="Glycosyltransferase_61"/>
</dbReference>
<protein>
    <recommendedName>
        <fullName evidence="6">Glycosyltransferase 61 catalytic domain-containing protein</fullName>
    </recommendedName>
</protein>
<reference evidence="7" key="1">
    <citation type="journal article" date="2023" name="Nat. Commun.">
        <title>Diploid and tetraploid genomes of Acorus and the evolution of monocots.</title>
        <authorList>
            <person name="Ma L."/>
            <person name="Liu K.W."/>
            <person name="Li Z."/>
            <person name="Hsiao Y.Y."/>
            <person name="Qi Y."/>
            <person name="Fu T."/>
            <person name="Tang G.D."/>
            <person name="Zhang D."/>
            <person name="Sun W.H."/>
            <person name="Liu D.K."/>
            <person name="Li Y."/>
            <person name="Chen G.Z."/>
            <person name="Liu X.D."/>
            <person name="Liao X.Y."/>
            <person name="Jiang Y.T."/>
            <person name="Yu X."/>
            <person name="Hao Y."/>
            <person name="Huang J."/>
            <person name="Zhao X.W."/>
            <person name="Ke S."/>
            <person name="Chen Y.Y."/>
            <person name="Wu W.L."/>
            <person name="Hsu J.L."/>
            <person name="Lin Y.F."/>
            <person name="Huang M.D."/>
            <person name="Li C.Y."/>
            <person name="Huang L."/>
            <person name="Wang Z.W."/>
            <person name="Zhao X."/>
            <person name="Zhong W.Y."/>
            <person name="Peng D.H."/>
            <person name="Ahmad S."/>
            <person name="Lan S."/>
            <person name="Zhang J.S."/>
            <person name="Tsai W.C."/>
            <person name="Van de Peer Y."/>
            <person name="Liu Z.J."/>
        </authorList>
    </citation>
    <scope>NUCLEOTIDE SEQUENCE</scope>
    <source>
        <strain evidence="7">SCP</strain>
    </source>
</reference>
<evidence type="ECO:0000256" key="4">
    <source>
        <dbReference type="ARBA" id="ARBA00022679"/>
    </source>
</evidence>
<accession>A0AAV9AV71</accession>
<dbReference type="PANTHER" id="PTHR20961:SF124">
    <property type="entry name" value="GLYCOSYLTRANSFERASE"/>
    <property type="match status" value="1"/>
</dbReference>
<dbReference type="PANTHER" id="PTHR20961">
    <property type="entry name" value="GLYCOSYLTRANSFERASE"/>
    <property type="match status" value="1"/>
</dbReference>
<name>A0AAV9AV71_ACOGR</name>
<comment type="subcellular location">
    <subcellularLocation>
        <location evidence="1">Golgi apparatus membrane</location>
        <topology evidence="1">Single-pass type II membrane protein</topology>
    </subcellularLocation>
</comment>
<evidence type="ECO:0000259" key="6">
    <source>
        <dbReference type="Pfam" id="PF04577"/>
    </source>
</evidence>
<dbReference type="InterPro" id="IPR049625">
    <property type="entry name" value="Glyco_transf_61_cat"/>
</dbReference>
<evidence type="ECO:0000313" key="8">
    <source>
        <dbReference type="Proteomes" id="UP001179952"/>
    </source>
</evidence>
<evidence type="ECO:0000256" key="2">
    <source>
        <dbReference type="ARBA" id="ARBA00004881"/>
    </source>
</evidence>
<dbReference type="GO" id="GO:0000139">
    <property type="term" value="C:Golgi membrane"/>
    <property type="evidence" value="ECO:0007669"/>
    <property type="project" value="UniProtKB-SubCell"/>
</dbReference>
<keyword evidence="8" id="KW-1185">Reference proteome</keyword>
<keyword evidence="5" id="KW-0325">Glycoprotein</keyword>